<reference evidence="2" key="2">
    <citation type="submission" date="2024-01" db="EMBL/GenBank/DDBJ databases">
        <title>Comparative genomics of Cryptococcus and Kwoniella reveals pathogenesis evolution and contrasting modes of karyotype evolution via chromosome fusion or intercentromeric recombination.</title>
        <authorList>
            <person name="Coelho M.A."/>
            <person name="David-Palma M."/>
            <person name="Shea T."/>
            <person name="Bowers K."/>
            <person name="McGinley-Smith S."/>
            <person name="Mohammad A.W."/>
            <person name="Gnirke A."/>
            <person name="Yurkov A.M."/>
            <person name="Nowrousian M."/>
            <person name="Sun S."/>
            <person name="Cuomo C.A."/>
            <person name="Heitman J."/>
        </authorList>
    </citation>
    <scope>NUCLEOTIDE SEQUENCE</scope>
    <source>
        <strain evidence="2">CBS 12478</strain>
    </source>
</reference>
<dbReference type="RefSeq" id="XP_031863133.1">
    <property type="nucleotide sequence ID" value="XM_032002794.1"/>
</dbReference>
<dbReference type="OrthoDB" id="2585251at2759"/>
<dbReference type="KEGG" id="ksn:43586912"/>
<feature type="region of interest" description="Disordered" evidence="1">
    <location>
        <begin position="411"/>
        <end position="447"/>
    </location>
</feature>
<organism evidence="2 3">
    <name type="scientific">Kwoniella shandongensis</name>
    <dbReference type="NCBI Taxonomy" id="1734106"/>
    <lineage>
        <taxon>Eukaryota</taxon>
        <taxon>Fungi</taxon>
        <taxon>Dikarya</taxon>
        <taxon>Basidiomycota</taxon>
        <taxon>Agaricomycotina</taxon>
        <taxon>Tremellomycetes</taxon>
        <taxon>Tremellales</taxon>
        <taxon>Cryptococcaceae</taxon>
        <taxon>Kwoniella</taxon>
    </lineage>
</organism>
<evidence type="ECO:0000313" key="2">
    <source>
        <dbReference type="EMBL" id="WWD16712.1"/>
    </source>
</evidence>
<feature type="region of interest" description="Disordered" evidence="1">
    <location>
        <begin position="158"/>
        <end position="184"/>
    </location>
</feature>
<dbReference type="GeneID" id="43586912"/>
<reference evidence="2" key="1">
    <citation type="submission" date="2017-08" db="EMBL/GenBank/DDBJ databases">
        <authorList>
            <person name="Cuomo C."/>
            <person name="Billmyre B."/>
            <person name="Heitman J."/>
        </authorList>
    </citation>
    <scope>NUCLEOTIDE SEQUENCE</scope>
    <source>
        <strain evidence="2">CBS 12478</strain>
    </source>
</reference>
<feature type="compositionally biased region" description="Polar residues" evidence="1">
    <location>
        <begin position="430"/>
        <end position="447"/>
    </location>
</feature>
<evidence type="ECO:0000313" key="3">
    <source>
        <dbReference type="Proteomes" id="UP000322225"/>
    </source>
</evidence>
<gene>
    <name evidence="2" type="ORF">CI109_101143</name>
</gene>
<feature type="compositionally biased region" description="Low complexity" evidence="1">
    <location>
        <begin position="167"/>
        <end position="176"/>
    </location>
</feature>
<dbReference type="EMBL" id="CP144052">
    <property type="protein sequence ID" value="WWD16712.1"/>
    <property type="molecule type" value="Genomic_DNA"/>
</dbReference>
<dbReference type="Proteomes" id="UP000322225">
    <property type="component" value="Chromosome 2"/>
</dbReference>
<accession>A0A5M6C9X3</accession>
<dbReference type="AlphaFoldDB" id="A0A5M6C9X3"/>
<feature type="compositionally biased region" description="Low complexity" evidence="1">
    <location>
        <begin position="411"/>
        <end position="429"/>
    </location>
</feature>
<proteinExistence type="predicted"/>
<keyword evidence="3" id="KW-1185">Reference proteome</keyword>
<name>A0A5M6C9X3_9TREE</name>
<evidence type="ECO:0000256" key="1">
    <source>
        <dbReference type="SAM" id="MobiDB-lite"/>
    </source>
</evidence>
<sequence length="524" mass="56961">MPPFTSTSITTLVRKVASVAKHIHPPAKATMSRTAPNRTINTLHRTRNAIHQLAHQTFPSLATPAHQLHNSGQSLRVGARGFASQPPIAATKTARRLLGPVGRAIQASGKRPKWTHGPSIPANVGLGLARGFASGPAAGVHGKVPMGLRAFASLLDDDNNGKPLPRPSRYSPYARPSRTRRHRRSQCSVDSSLIKDMKHYFPLVVPHQTEVIVTLPPLPETLITPGSTAVLALPLAPSLDALLNPTPTLSYSQTSIGVHIFARLTDGLLPIHSALSLHASTRIIPLLTKLDGLGVLDYHPASPKVKLEVVTDAEGRPDILRLIFEDRSVGNVRELLGESLRETEQGQWWAWYEEKRGLELTQGERKEMMEQWGSTDEQPRQPLRESVEELVFPTLDMSTYIDSDDSALIDSMSSSVPTSWPTSGSSTPSELISRTPSLPSTPSEDGSLTESLLSRLAESNSDIIWSVYPSDSDSDVESAIAVSEEWGEVSSISVLDDNEQEQSESVLGRWTGSGEGFGFLAQPW</sequence>
<protein>
    <submittedName>
        <fullName evidence="2">Uncharacterized protein</fullName>
    </submittedName>
</protein>